<evidence type="ECO:0008006" key="3">
    <source>
        <dbReference type="Google" id="ProtNLM"/>
    </source>
</evidence>
<dbReference type="OrthoDB" id="420564at2759"/>
<organism evidence="1 2">
    <name type="scientific">Parascedosporium putredinis</name>
    <dbReference type="NCBI Taxonomy" id="1442378"/>
    <lineage>
        <taxon>Eukaryota</taxon>
        <taxon>Fungi</taxon>
        <taxon>Dikarya</taxon>
        <taxon>Ascomycota</taxon>
        <taxon>Pezizomycotina</taxon>
        <taxon>Sordariomycetes</taxon>
        <taxon>Hypocreomycetidae</taxon>
        <taxon>Microascales</taxon>
        <taxon>Microascaceae</taxon>
        <taxon>Parascedosporium</taxon>
    </lineage>
</organism>
<dbReference type="EMBL" id="CALLCH030000017">
    <property type="protein sequence ID" value="CAI4217974.1"/>
    <property type="molecule type" value="Genomic_DNA"/>
</dbReference>
<name>A0A9P1MC46_9PEZI</name>
<comment type="caution">
    <text evidence="1">The sequence shown here is derived from an EMBL/GenBank/DDBJ whole genome shotgun (WGS) entry which is preliminary data.</text>
</comment>
<accession>A0A9P1MC46</accession>
<sequence length="360" mass="39947">MIELQRSHSPFVHQGYQTKSASYAIFFGRASNARTEERATAPTIPSFSGSVAAATDPSAGLKDPVALKAACKQETAFGDWYGIRDTEVIASFNCLGEVTLQFLAERLDLEVQGDALFISRWEADPRNKLHTGYGKQFEDHTVSYAHLPELKRSQSSHIALSYKMGDLKLAVQTEVDAIDCDCHASPCQPGTPAPSPTIRRRLSGGRFDVLSLDTGDSKEAPNHGAYSYTQEGTRILHAGKQFNLSCCVEIKTRMKKPDQKETIDFMEQLYFQRTSKLFLALHNNGSFYPTLMGLCDVADDLKRWEAEQQPLLARLVKLLEELRARAMKAAASAGGQCKMSIGLEITPKFDFTDLQNSQYC</sequence>
<evidence type="ECO:0000313" key="2">
    <source>
        <dbReference type="Proteomes" id="UP000838763"/>
    </source>
</evidence>
<protein>
    <recommendedName>
        <fullName evidence="3">Geranylgeranyl pyrophosphate synthetase</fullName>
    </recommendedName>
</protein>
<dbReference type="PANTHER" id="PTHR35179:SF2">
    <property type="entry name" value="START DOMAIN-CONTAINING PROTEIN"/>
    <property type="match status" value="1"/>
</dbReference>
<gene>
    <name evidence="1" type="ORF">PPNO1_LOCUS7570</name>
</gene>
<dbReference type="Proteomes" id="UP000838763">
    <property type="component" value="Unassembled WGS sequence"/>
</dbReference>
<dbReference type="AlphaFoldDB" id="A0A9P1MC46"/>
<reference evidence="1" key="1">
    <citation type="submission" date="2022-11" db="EMBL/GenBank/DDBJ databases">
        <authorList>
            <person name="Scott C."/>
            <person name="Bruce N."/>
        </authorList>
    </citation>
    <scope>NUCLEOTIDE SEQUENCE</scope>
</reference>
<keyword evidence="2" id="KW-1185">Reference proteome</keyword>
<evidence type="ECO:0000313" key="1">
    <source>
        <dbReference type="EMBL" id="CAI4217974.1"/>
    </source>
</evidence>
<proteinExistence type="predicted"/>
<dbReference type="PANTHER" id="PTHR35179">
    <property type="entry name" value="PROTEIN CBG02620"/>
    <property type="match status" value="1"/>
</dbReference>